<sequence length="143" mass="15697">MNTIRSTWVGWGVLCAGTYLVTYPIYAFFIAKTLSSGFVSVQMLFSGTHISPAGGGAYYFAKKSIIADRTSRLEAELQRKALLKAMEKEHRQRAAISPPNPNVSDDSSFKPTKILQFQNAYNVAPHNTEDQDGPGPTRARSAP</sequence>
<dbReference type="PANTHER" id="PTHR41800">
    <property type="entry name" value="EXPRESSED PROTEIN"/>
    <property type="match status" value="1"/>
</dbReference>
<dbReference type="AlphaFoldDB" id="A0AAD6GM18"/>
<gene>
    <name evidence="3" type="ORF">N7450_011619</name>
</gene>
<dbReference type="EMBL" id="JAQJAC010000010">
    <property type="protein sequence ID" value="KAJ5569133.1"/>
    <property type="molecule type" value="Genomic_DNA"/>
</dbReference>
<accession>A0AAD6GM18</accession>
<evidence type="ECO:0000313" key="4">
    <source>
        <dbReference type="Proteomes" id="UP001216150"/>
    </source>
</evidence>
<keyword evidence="2" id="KW-0472">Membrane</keyword>
<dbReference type="InterPro" id="IPR031833">
    <property type="entry name" value="DUF4748"/>
</dbReference>
<evidence type="ECO:0000313" key="3">
    <source>
        <dbReference type="EMBL" id="KAJ5569133.1"/>
    </source>
</evidence>
<feature type="region of interest" description="Disordered" evidence="1">
    <location>
        <begin position="88"/>
        <end position="143"/>
    </location>
</feature>
<reference evidence="3 4" key="1">
    <citation type="journal article" date="2023" name="IMA Fungus">
        <title>Comparative genomic study of the Penicillium genus elucidates a diverse pangenome and 15 lateral gene transfer events.</title>
        <authorList>
            <person name="Petersen C."/>
            <person name="Sorensen T."/>
            <person name="Nielsen M.R."/>
            <person name="Sondergaard T.E."/>
            <person name="Sorensen J.L."/>
            <person name="Fitzpatrick D.A."/>
            <person name="Frisvad J.C."/>
            <person name="Nielsen K.L."/>
        </authorList>
    </citation>
    <scope>NUCLEOTIDE SEQUENCE [LARGE SCALE GENOMIC DNA]</scope>
    <source>
        <strain evidence="3 4">IBT 29057</strain>
    </source>
</reference>
<feature type="transmembrane region" description="Helical" evidence="2">
    <location>
        <begin position="43"/>
        <end position="61"/>
    </location>
</feature>
<organism evidence="3 4">
    <name type="scientific">Penicillium hetheringtonii</name>
    <dbReference type="NCBI Taxonomy" id="911720"/>
    <lineage>
        <taxon>Eukaryota</taxon>
        <taxon>Fungi</taxon>
        <taxon>Dikarya</taxon>
        <taxon>Ascomycota</taxon>
        <taxon>Pezizomycotina</taxon>
        <taxon>Eurotiomycetes</taxon>
        <taxon>Eurotiomycetidae</taxon>
        <taxon>Eurotiales</taxon>
        <taxon>Aspergillaceae</taxon>
        <taxon>Penicillium</taxon>
    </lineage>
</organism>
<feature type="transmembrane region" description="Helical" evidence="2">
    <location>
        <begin position="7"/>
        <end position="31"/>
    </location>
</feature>
<keyword evidence="4" id="KW-1185">Reference proteome</keyword>
<protein>
    <submittedName>
        <fullName evidence="3">Uncharacterized protein</fullName>
    </submittedName>
</protein>
<keyword evidence="2" id="KW-0812">Transmembrane</keyword>
<dbReference type="Proteomes" id="UP001216150">
    <property type="component" value="Unassembled WGS sequence"/>
</dbReference>
<keyword evidence="2" id="KW-1133">Transmembrane helix</keyword>
<dbReference type="PANTHER" id="PTHR41800:SF1">
    <property type="entry name" value="EXPRESSED PROTEIN"/>
    <property type="match status" value="1"/>
</dbReference>
<name>A0AAD6GM18_9EURO</name>
<proteinExistence type="predicted"/>
<dbReference type="Pfam" id="PF15932">
    <property type="entry name" value="DUF4748"/>
    <property type="match status" value="1"/>
</dbReference>
<evidence type="ECO:0000256" key="2">
    <source>
        <dbReference type="SAM" id="Phobius"/>
    </source>
</evidence>
<comment type="caution">
    <text evidence="3">The sequence shown here is derived from an EMBL/GenBank/DDBJ whole genome shotgun (WGS) entry which is preliminary data.</text>
</comment>
<evidence type="ECO:0000256" key="1">
    <source>
        <dbReference type="SAM" id="MobiDB-lite"/>
    </source>
</evidence>